<reference evidence="1 2" key="1">
    <citation type="submission" date="2024-06" db="EMBL/GenBank/DDBJ databases">
        <title>Complete genome of Phlyctema vagabunda strain 19-DSS-EL-015.</title>
        <authorList>
            <person name="Fiorenzani C."/>
        </authorList>
    </citation>
    <scope>NUCLEOTIDE SEQUENCE [LARGE SCALE GENOMIC DNA]</scope>
    <source>
        <strain evidence="1 2">19-DSS-EL-015</strain>
    </source>
</reference>
<protein>
    <submittedName>
        <fullName evidence="1">Uncharacterized protein</fullName>
    </submittedName>
</protein>
<organism evidence="1 2">
    <name type="scientific">Phlyctema vagabunda</name>
    <dbReference type="NCBI Taxonomy" id="108571"/>
    <lineage>
        <taxon>Eukaryota</taxon>
        <taxon>Fungi</taxon>
        <taxon>Dikarya</taxon>
        <taxon>Ascomycota</taxon>
        <taxon>Pezizomycotina</taxon>
        <taxon>Leotiomycetes</taxon>
        <taxon>Helotiales</taxon>
        <taxon>Dermateaceae</taxon>
        <taxon>Phlyctema</taxon>
    </lineage>
</organism>
<proteinExistence type="predicted"/>
<keyword evidence="2" id="KW-1185">Reference proteome</keyword>
<dbReference type="EMBL" id="JBFCZG010000003">
    <property type="protein sequence ID" value="KAL3425224.1"/>
    <property type="molecule type" value="Genomic_DNA"/>
</dbReference>
<sequence length="205" mass="23223">MCTHTTFLFTSTRCELAKEKRHRYKEIRYELCKDSVGLTPCANTRPEEGQADVFRGKRTDPCPVCRQLREAKEAYQQAKKEYQQTVKAAGSFVTGRWQKNGETFHSDNSVHYQPYMGLPASATPEPASSAAALEMSDAYICPSYYICGKNRKHSCLCTIVQTEDADHVCDESCERVIPFYTEACGHDHTHHWPCELPEVKTLTAS</sequence>
<name>A0ABR4PPI8_9HELO</name>
<comment type="caution">
    <text evidence="1">The sequence shown here is derived from an EMBL/GenBank/DDBJ whole genome shotgun (WGS) entry which is preliminary data.</text>
</comment>
<accession>A0ABR4PPI8</accession>
<dbReference type="Proteomes" id="UP001629113">
    <property type="component" value="Unassembled WGS sequence"/>
</dbReference>
<evidence type="ECO:0000313" key="2">
    <source>
        <dbReference type="Proteomes" id="UP001629113"/>
    </source>
</evidence>
<evidence type="ECO:0000313" key="1">
    <source>
        <dbReference type="EMBL" id="KAL3425224.1"/>
    </source>
</evidence>
<gene>
    <name evidence="1" type="ORF">PVAG01_04505</name>
</gene>